<dbReference type="AlphaFoldDB" id="A0A6V8LCR4"/>
<accession>A0A6V8LCR4</accession>
<reference evidence="1 2" key="2">
    <citation type="submission" date="2020-03" db="EMBL/GenBank/DDBJ databases">
        <authorList>
            <person name="Ichikawa N."/>
            <person name="Kimura A."/>
            <person name="Kitahashi Y."/>
            <person name="Uohara A."/>
        </authorList>
    </citation>
    <scope>NUCLEOTIDE SEQUENCE [LARGE SCALE GENOMIC DNA]</scope>
    <source>
        <strain evidence="1 2">NBRC 108638</strain>
    </source>
</reference>
<reference evidence="1 2" key="1">
    <citation type="submission" date="2020-03" db="EMBL/GenBank/DDBJ databases">
        <title>Whole genome shotgun sequence of Phytohabitans rumicis NBRC 108638.</title>
        <authorList>
            <person name="Komaki H."/>
            <person name="Tamura T."/>
        </authorList>
    </citation>
    <scope>NUCLEOTIDE SEQUENCE [LARGE SCALE GENOMIC DNA]</scope>
    <source>
        <strain evidence="1 2">NBRC 108638</strain>
    </source>
</reference>
<evidence type="ECO:0000313" key="2">
    <source>
        <dbReference type="Proteomes" id="UP000482960"/>
    </source>
</evidence>
<name>A0A6V8LCR4_9ACTN</name>
<protein>
    <submittedName>
        <fullName evidence="1">Uncharacterized protein</fullName>
    </submittedName>
</protein>
<keyword evidence="2" id="KW-1185">Reference proteome</keyword>
<dbReference type="Proteomes" id="UP000482960">
    <property type="component" value="Unassembled WGS sequence"/>
</dbReference>
<sequence length="287" mass="30643">MVGYGGQLIVWRDGAPVVLARWPGVQVSQALQTRVGTVLIGGGQTALVRPDGDLRLLASNTHYRAAVDPAGGLLAFVESHVGRRSWARLHLIDLANGDRTTMPTAEEHEFLGVIGVYDGVVHVRGDHMAERTWRWRPGTDPEPLPYAVRHVDAYTGMLLADDGEPGRMLIDAAGGIRRVAAGPRTLLAPGAGHFYSWTQRPTALALVPVGAPAEVVTVALPDGSDTGNAAYRGPAWEDPHHVLVPAEHGRNRLGVPLVRVDVRTGAVEGIALPAEATHRPLLVEPLP</sequence>
<dbReference type="EMBL" id="BLPG01000001">
    <property type="protein sequence ID" value="GFJ94104.1"/>
    <property type="molecule type" value="Genomic_DNA"/>
</dbReference>
<organism evidence="1 2">
    <name type="scientific">Phytohabitans rumicis</name>
    <dbReference type="NCBI Taxonomy" id="1076125"/>
    <lineage>
        <taxon>Bacteria</taxon>
        <taxon>Bacillati</taxon>
        <taxon>Actinomycetota</taxon>
        <taxon>Actinomycetes</taxon>
        <taxon>Micromonosporales</taxon>
        <taxon>Micromonosporaceae</taxon>
    </lineage>
</organism>
<comment type="caution">
    <text evidence="1">The sequence shown here is derived from an EMBL/GenBank/DDBJ whole genome shotgun (WGS) entry which is preliminary data.</text>
</comment>
<evidence type="ECO:0000313" key="1">
    <source>
        <dbReference type="EMBL" id="GFJ94104.1"/>
    </source>
</evidence>
<gene>
    <name evidence="1" type="ORF">Prum_077460</name>
</gene>
<proteinExistence type="predicted"/>